<protein>
    <submittedName>
        <fullName evidence="8">C-type cytochrome</fullName>
    </submittedName>
</protein>
<evidence type="ECO:0000256" key="2">
    <source>
        <dbReference type="ARBA" id="ARBA00022723"/>
    </source>
</evidence>
<evidence type="ECO:0000256" key="1">
    <source>
        <dbReference type="ARBA" id="ARBA00022617"/>
    </source>
</evidence>
<feature type="region of interest" description="Disordered" evidence="5">
    <location>
        <begin position="279"/>
        <end position="299"/>
    </location>
</feature>
<keyword evidence="9" id="KW-1185">Reference proteome</keyword>
<keyword evidence="2 4" id="KW-0479">Metal-binding</keyword>
<evidence type="ECO:0000256" key="4">
    <source>
        <dbReference type="PROSITE-ProRule" id="PRU00433"/>
    </source>
</evidence>
<feature type="chain" id="PRO_5045537348" evidence="6">
    <location>
        <begin position="19"/>
        <end position="299"/>
    </location>
</feature>
<feature type="compositionally biased region" description="Polar residues" evidence="5">
    <location>
        <begin position="289"/>
        <end position="299"/>
    </location>
</feature>
<dbReference type="SUPFAM" id="SSF46626">
    <property type="entry name" value="Cytochrome c"/>
    <property type="match status" value="2"/>
</dbReference>
<gene>
    <name evidence="8" type="ORF">ACFS5N_02255</name>
</gene>
<accession>A0ABW5Y7F9</accession>
<dbReference type="Pfam" id="PF21342">
    <property type="entry name" value="SoxA-TsdA_cyt-c"/>
    <property type="match status" value="1"/>
</dbReference>
<keyword evidence="1 4" id="KW-0349">Heme</keyword>
<organism evidence="8 9">
    <name type="scientific">Mucilaginibacter ximonensis</name>
    <dbReference type="NCBI Taxonomy" id="538021"/>
    <lineage>
        <taxon>Bacteria</taxon>
        <taxon>Pseudomonadati</taxon>
        <taxon>Bacteroidota</taxon>
        <taxon>Sphingobacteriia</taxon>
        <taxon>Sphingobacteriales</taxon>
        <taxon>Sphingobacteriaceae</taxon>
        <taxon>Mucilaginibacter</taxon>
    </lineage>
</organism>
<sequence>MRILFFILIFLSGLTAYAQERKIPAGNAGAQLRYGRELIAHTALYLGPKGRVAHLTNGMDCQNCHNNAGTKPYGLNLKAVAANYPQYMPRTGNVLSIAGRINGCMQRSLNGKVLDTTSREMKAMIAYIQWLGKGVPKRTKPAGSSVIKLVYMDRAANPAEGEKVYLKKCQVCHGQNGQGVFNADKTEYTFPPLWGDHSYNDGAGLYRITTFAAFVKSNMPFGTTYKNPQLTDEEAWNVAAFINSQPRPHFDQSADWKDVSKKPVDFPFAPYADGFSEHQHKFGPYQPIANAQKSTTKKS</sequence>
<dbReference type="InterPro" id="IPR009056">
    <property type="entry name" value="Cyt_c-like_dom"/>
</dbReference>
<evidence type="ECO:0000313" key="8">
    <source>
        <dbReference type="EMBL" id="MFD2871272.1"/>
    </source>
</evidence>
<dbReference type="PANTHER" id="PTHR35008">
    <property type="entry name" value="BLL4482 PROTEIN-RELATED"/>
    <property type="match status" value="1"/>
</dbReference>
<proteinExistence type="predicted"/>
<feature type="domain" description="Cytochrome c" evidence="7">
    <location>
        <begin position="156"/>
        <end position="246"/>
    </location>
</feature>
<keyword evidence="3 4" id="KW-0408">Iron</keyword>
<dbReference type="PROSITE" id="PS51007">
    <property type="entry name" value="CYTC"/>
    <property type="match status" value="1"/>
</dbReference>
<dbReference type="PANTHER" id="PTHR35008:SF9">
    <property type="entry name" value="CYTOCHROME C DOMAIN-CONTAINING PROTEIN"/>
    <property type="match status" value="1"/>
</dbReference>
<evidence type="ECO:0000256" key="6">
    <source>
        <dbReference type="SAM" id="SignalP"/>
    </source>
</evidence>
<reference evidence="9" key="1">
    <citation type="journal article" date="2019" name="Int. J. Syst. Evol. Microbiol.">
        <title>The Global Catalogue of Microorganisms (GCM) 10K type strain sequencing project: providing services to taxonomists for standard genome sequencing and annotation.</title>
        <authorList>
            <consortium name="The Broad Institute Genomics Platform"/>
            <consortium name="The Broad Institute Genome Sequencing Center for Infectious Disease"/>
            <person name="Wu L."/>
            <person name="Ma J."/>
        </authorList>
    </citation>
    <scope>NUCLEOTIDE SEQUENCE [LARGE SCALE GENOMIC DNA]</scope>
    <source>
        <strain evidence="9">KCTC 22437</strain>
    </source>
</reference>
<evidence type="ECO:0000259" key="7">
    <source>
        <dbReference type="PROSITE" id="PS51007"/>
    </source>
</evidence>
<dbReference type="Pfam" id="PF00034">
    <property type="entry name" value="Cytochrom_C"/>
    <property type="match status" value="1"/>
</dbReference>
<evidence type="ECO:0000256" key="3">
    <source>
        <dbReference type="ARBA" id="ARBA00023004"/>
    </source>
</evidence>
<name>A0ABW5Y7F9_9SPHI</name>
<dbReference type="InterPro" id="IPR036909">
    <property type="entry name" value="Cyt_c-like_dom_sf"/>
</dbReference>
<dbReference type="Gene3D" id="1.10.760.10">
    <property type="entry name" value="Cytochrome c-like domain"/>
    <property type="match status" value="2"/>
</dbReference>
<dbReference type="EMBL" id="JBHUPD010000001">
    <property type="protein sequence ID" value="MFD2871272.1"/>
    <property type="molecule type" value="Genomic_DNA"/>
</dbReference>
<comment type="caution">
    <text evidence="8">The sequence shown here is derived from an EMBL/GenBank/DDBJ whole genome shotgun (WGS) entry which is preliminary data.</text>
</comment>
<dbReference type="RefSeq" id="WP_377181794.1">
    <property type="nucleotide sequence ID" value="NZ_JBHUPD010000001.1"/>
</dbReference>
<dbReference type="InterPro" id="IPR051459">
    <property type="entry name" value="Cytochrome_c-type_DH"/>
</dbReference>
<evidence type="ECO:0000313" key="9">
    <source>
        <dbReference type="Proteomes" id="UP001597557"/>
    </source>
</evidence>
<dbReference type="Proteomes" id="UP001597557">
    <property type="component" value="Unassembled WGS sequence"/>
</dbReference>
<keyword evidence="6" id="KW-0732">Signal</keyword>
<evidence type="ECO:0000256" key="5">
    <source>
        <dbReference type="SAM" id="MobiDB-lite"/>
    </source>
</evidence>
<feature type="signal peptide" evidence="6">
    <location>
        <begin position="1"/>
        <end position="18"/>
    </location>
</feature>